<evidence type="ECO:0000256" key="3">
    <source>
        <dbReference type="ARBA" id="ARBA00022989"/>
    </source>
</evidence>
<evidence type="ECO:0000313" key="9">
    <source>
        <dbReference type="Proteomes" id="UP000009022"/>
    </source>
</evidence>
<evidence type="ECO:0000256" key="2">
    <source>
        <dbReference type="ARBA" id="ARBA00022692"/>
    </source>
</evidence>
<gene>
    <name evidence="8" type="ORF">TRIADDRAFT_53145</name>
</gene>
<feature type="transmembrane region" description="Helical" evidence="6">
    <location>
        <begin position="163"/>
        <end position="182"/>
    </location>
</feature>
<dbReference type="STRING" id="10228.B3RNF3"/>
<feature type="transmembrane region" description="Helical" evidence="6">
    <location>
        <begin position="342"/>
        <end position="358"/>
    </location>
</feature>
<dbReference type="KEGG" id="tad:TRIADDRAFT_53145"/>
<feature type="compositionally biased region" description="Basic and acidic residues" evidence="5">
    <location>
        <begin position="733"/>
        <end position="743"/>
    </location>
</feature>
<dbReference type="HOGENOM" id="CLU_019500_0_0_1"/>
<evidence type="ECO:0000313" key="8">
    <source>
        <dbReference type="EMBL" id="EDV27443.1"/>
    </source>
</evidence>
<keyword evidence="3 6" id="KW-1133">Transmembrane helix</keyword>
<dbReference type="EMBL" id="DS985242">
    <property type="protein sequence ID" value="EDV27443.1"/>
    <property type="molecule type" value="Genomic_DNA"/>
</dbReference>
<dbReference type="GO" id="GO:0005216">
    <property type="term" value="F:monoatomic ion channel activity"/>
    <property type="evidence" value="ECO:0007669"/>
    <property type="project" value="InterPro"/>
</dbReference>
<accession>B3RNF3</accession>
<protein>
    <recommendedName>
        <fullName evidence="7">Ion transport domain-containing protein</fullName>
    </recommendedName>
</protein>
<dbReference type="SUPFAM" id="SSF81324">
    <property type="entry name" value="Voltage-gated potassium channels"/>
    <property type="match status" value="1"/>
</dbReference>
<feature type="transmembrane region" description="Helical" evidence="6">
    <location>
        <begin position="378"/>
        <end position="396"/>
    </location>
</feature>
<dbReference type="PANTHER" id="PTHR46474:SF1">
    <property type="entry name" value="TWO PORE CHANNEL PROTEIN 1"/>
    <property type="match status" value="1"/>
</dbReference>
<dbReference type="PANTHER" id="PTHR46474">
    <property type="entry name" value="TWO PORE CALCIUM CHANNEL PROTEIN 1"/>
    <property type="match status" value="1"/>
</dbReference>
<dbReference type="Proteomes" id="UP000009022">
    <property type="component" value="Unassembled WGS sequence"/>
</dbReference>
<dbReference type="Gene3D" id="1.10.287.70">
    <property type="match status" value="1"/>
</dbReference>
<evidence type="ECO:0000259" key="7">
    <source>
        <dbReference type="Pfam" id="PF00520"/>
    </source>
</evidence>
<feature type="region of interest" description="Disordered" evidence="5">
    <location>
        <begin position="683"/>
        <end position="743"/>
    </location>
</feature>
<organism evidence="8 9">
    <name type="scientific">Trichoplax adhaerens</name>
    <name type="common">Trichoplax reptans</name>
    <dbReference type="NCBI Taxonomy" id="10228"/>
    <lineage>
        <taxon>Eukaryota</taxon>
        <taxon>Metazoa</taxon>
        <taxon>Placozoa</taxon>
        <taxon>Uniplacotomia</taxon>
        <taxon>Trichoplacea</taxon>
        <taxon>Trichoplacidae</taxon>
        <taxon>Trichoplax</taxon>
    </lineage>
</organism>
<dbReference type="eggNOG" id="KOG2301">
    <property type="taxonomic scope" value="Eukaryota"/>
</dbReference>
<feature type="domain" description="Ion transport" evidence="7">
    <location>
        <begin position="243"/>
        <end position="557"/>
    </location>
</feature>
<feature type="transmembrane region" description="Helical" evidence="6">
    <location>
        <begin position="235"/>
        <end position="261"/>
    </location>
</feature>
<dbReference type="AlphaFoldDB" id="B3RNF3"/>
<dbReference type="RefSeq" id="XP_002109277.1">
    <property type="nucleotide sequence ID" value="XM_002109241.1"/>
</dbReference>
<dbReference type="CTD" id="6751061"/>
<dbReference type="Pfam" id="PF00520">
    <property type="entry name" value="Ion_trans"/>
    <property type="match status" value="1"/>
</dbReference>
<dbReference type="GO" id="GO:0005765">
    <property type="term" value="C:lysosomal membrane"/>
    <property type="evidence" value="ECO:0000318"/>
    <property type="project" value="GO_Central"/>
</dbReference>
<sequence>MAFFERPSVNPDYNNNRTRIIITASIELVCYIFLLIGGWIRYRLIGWKGIFKEKRSMMYVFIFLSLIDAMLVLVLPYQFYRFSRPFRPIYIINNHYSSGTRRVILDILRSASEIIDVFMMTITFIFVFSLLGFYLFFNPQPGQYVQLDQDCFPDAMLPAYKTIGHSATIYFIIFCLIGIYFLQNLDGEGTITLDEFYEFPSVCAITWDSDETHDQFFIFDYDSLPECLKPVAKGMYWFVTWIYFQWIVNLVIIANTIWLLAKAITADQMVATQGGLKAKEYLEVLHPIDYIFVGFYVIEILTRMIGIGWNRFVSSISNLIDMLIIIAAVAGALLSTGRVGNPLSYLAFLRLFLILRFIDIRLKLTIAMETIGMILPRMLSFVLVVTYMYYFFAIIGMEAFPYKNSKCGCTMVHHYSNITTHPLNNSKIIAPYGDYTYGCSDDQFYNIAGNTTVLFRNVNNTLEVCAKKTTDQCVKDNGLDCDCSIKSCGGHYSSSYDRTSPDGLYYLMNFDSILNAYTTLFALMVVNNWQIIMFGTIDASGTTWSIAYFIFFYFIAVEVIVKSERKSIIEAQNRKWYSILSAGYIYGEDTEVSYNGRRSLNTLDIFLIVYEEDLNAWLSEEDGLKLSRSNEPTIQFRPGKDREDDYSGNDIELIHTSPVTKDSDKSTEIESLKAEIKQLRIELASSKRPSSDRSRSPNSTLRRSQIDIVSANPDNASRMSAEYGPHPPPRRASKQDSKLQDLV</sequence>
<dbReference type="InterPro" id="IPR005821">
    <property type="entry name" value="Ion_trans_dom"/>
</dbReference>
<feature type="transmembrane region" description="Helical" evidence="6">
    <location>
        <begin position="514"/>
        <end position="537"/>
    </location>
</feature>
<feature type="transmembrane region" description="Helical" evidence="6">
    <location>
        <begin position="315"/>
        <end position="335"/>
    </location>
</feature>
<evidence type="ECO:0000256" key="4">
    <source>
        <dbReference type="ARBA" id="ARBA00023136"/>
    </source>
</evidence>
<proteinExistence type="predicted"/>
<dbReference type="InterPro" id="IPR028801">
    <property type="entry name" value="TPC1_animal"/>
</dbReference>
<evidence type="ECO:0000256" key="5">
    <source>
        <dbReference type="SAM" id="MobiDB-lite"/>
    </source>
</evidence>
<feature type="transmembrane region" description="Helical" evidence="6">
    <location>
        <begin position="20"/>
        <end position="40"/>
    </location>
</feature>
<name>B3RNF3_TRIAD</name>
<evidence type="ECO:0000256" key="1">
    <source>
        <dbReference type="ARBA" id="ARBA00004141"/>
    </source>
</evidence>
<evidence type="ECO:0000256" key="6">
    <source>
        <dbReference type="SAM" id="Phobius"/>
    </source>
</evidence>
<dbReference type="OrthoDB" id="10068803at2759"/>
<dbReference type="GeneID" id="6751061"/>
<dbReference type="FunCoup" id="B3RNF3">
    <property type="interactions" value="255"/>
</dbReference>
<feature type="transmembrane region" description="Helical" evidence="6">
    <location>
        <begin position="543"/>
        <end position="561"/>
    </location>
</feature>
<feature type="region of interest" description="Disordered" evidence="5">
    <location>
        <begin position="629"/>
        <end position="648"/>
    </location>
</feature>
<feature type="transmembrane region" description="Helical" evidence="6">
    <location>
        <begin position="288"/>
        <end position="309"/>
    </location>
</feature>
<dbReference type="GO" id="GO:0022832">
    <property type="term" value="F:voltage-gated channel activity"/>
    <property type="evidence" value="ECO:0007669"/>
    <property type="project" value="InterPro"/>
</dbReference>
<dbReference type="GO" id="GO:0010008">
    <property type="term" value="C:endosome membrane"/>
    <property type="evidence" value="ECO:0000318"/>
    <property type="project" value="GO_Central"/>
</dbReference>
<keyword evidence="9" id="KW-1185">Reference proteome</keyword>
<dbReference type="InParanoid" id="B3RNF3"/>
<comment type="subcellular location">
    <subcellularLocation>
        <location evidence="1">Membrane</location>
        <topology evidence="1">Multi-pass membrane protein</topology>
    </subcellularLocation>
</comment>
<dbReference type="InterPro" id="IPR027359">
    <property type="entry name" value="Volt_channel_dom_sf"/>
</dbReference>
<reference evidence="8 9" key="1">
    <citation type="journal article" date="2008" name="Nature">
        <title>The Trichoplax genome and the nature of placozoans.</title>
        <authorList>
            <person name="Srivastava M."/>
            <person name="Begovic E."/>
            <person name="Chapman J."/>
            <person name="Putnam N.H."/>
            <person name="Hellsten U."/>
            <person name="Kawashima T."/>
            <person name="Kuo A."/>
            <person name="Mitros T."/>
            <person name="Salamov A."/>
            <person name="Carpenter M.L."/>
            <person name="Signorovitch A.Y."/>
            <person name="Moreno M.A."/>
            <person name="Kamm K."/>
            <person name="Grimwood J."/>
            <person name="Schmutz J."/>
            <person name="Shapiro H."/>
            <person name="Grigoriev I.V."/>
            <person name="Buss L.W."/>
            <person name="Schierwater B."/>
            <person name="Dellaporta S.L."/>
            <person name="Rokhsar D.S."/>
        </authorList>
    </citation>
    <scope>NUCLEOTIDE SEQUENCE [LARGE SCALE GENOMIC DNA]</scope>
    <source>
        <strain evidence="8 9">Grell-BS-1999</strain>
    </source>
</reference>
<feature type="transmembrane region" description="Helical" evidence="6">
    <location>
        <begin position="117"/>
        <end position="137"/>
    </location>
</feature>
<dbReference type="PhylomeDB" id="B3RNF3"/>
<dbReference type="Gene3D" id="1.20.120.350">
    <property type="entry name" value="Voltage-gated potassium channels. Chain C"/>
    <property type="match status" value="1"/>
</dbReference>
<feature type="transmembrane region" description="Helical" evidence="6">
    <location>
        <begin position="60"/>
        <end position="80"/>
    </location>
</feature>
<keyword evidence="2 6" id="KW-0812">Transmembrane</keyword>
<keyword evidence="4 6" id="KW-0472">Membrane</keyword>